<feature type="domain" description="Ribbon-helix-helix protein CopG" evidence="1">
    <location>
        <begin position="19"/>
        <end position="55"/>
    </location>
</feature>
<dbReference type="AlphaFoldDB" id="A0A917A4V9"/>
<dbReference type="Proteomes" id="UP000644699">
    <property type="component" value="Unassembled WGS sequence"/>
</dbReference>
<dbReference type="InterPro" id="IPR010985">
    <property type="entry name" value="Ribbon_hlx_hlx"/>
</dbReference>
<name>A0A917A4V9_9HYPH</name>
<sequence length="95" mass="10770">MYYNVELFLMSKRELSDPITLRIPLDVLEAVETIAETSERSRSWVIVRALRLYLAGEGEEILAVRRGREQIAAGEVHEMDDVLRELEVIVAGKAA</sequence>
<proteinExistence type="predicted"/>
<reference evidence="2" key="1">
    <citation type="journal article" date="2014" name="Int. J. Syst. Evol. Microbiol.">
        <title>Complete genome sequence of Corynebacterium casei LMG S-19264T (=DSM 44701T), isolated from a smear-ripened cheese.</title>
        <authorList>
            <consortium name="US DOE Joint Genome Institute (JGI-PGF)"/>
            <person name="Walter F."/>
            <person name="Albersmeier A."/>
            <person name="Kalinowski J."/>
            <person name="Ruckert C."/>
        </authorList>
    </citation>
    <scope>NUCLEOTIDE SEQUENCE</scope>
    <source>
        <strain evidence="2">CGMCC 1.15367</strain>
    </source>
</reference>
<gene>
    <name evidence="2" type="ORF">GCM10011390_48810</name>
</gene>
<dbReference type="SUPFAM" id="SSF47598">
    <property type="entry name" value="Ribbon-helix-helix"/>
    <property type="match status" value="1"/>
</dbReference>
<organism evidence="2 3">
    <name type="scientific">Aureimonas endophytica</name>
    <dbReference type="NCBI Taxonomy" id="2027858"/>
    <lineage>
        <taxon>Bacteria</taxon>
        <taxon>Pseudomonadati</taxon>
        <taxon>Pseudomonadota</taxon>
        <taxon>Alphaproteobacteria</taxon>
        <taxon>Hyphomicrobiales</taxon>
        <taxon>Aurantimonadaceae</taxon>
        <taxon>Aureimonas</taxon>
    </lineage>
</organism>
<evidence type="ECO:0000313" key="3">
    <source>
        <dbReference type="Proteomes" id="UP000644699"/>
    </source>
</evidence>
<dbReference type="GO" id="GO:0006355">
    <property type="term" value="P:regulation of DNA-templated transcription"/>
    <property type="evidence" value="ECO:0007669"/>
    <property type="project" value="InterPro"/>
</dbReference>
<evidence type="ECO:0000259" key="1">
    <source>
        <dbReference type="Pfam" id="PF01402"/>
    </source>
</evidence>
<protein>
    <recommendedName>
        <fullName evidence="1">Ribbon-helix-helix protein CopG domain-containing protein</fullName>
    </recommendedName>
</protein>
<keyword evidence="3" id="KW-1185">Reference proteome</keyword>
<dbReference type="EMBL" id="BMIQ01000012">
    <property type="protein sequence ID" value="GGE23629.1"/>
    <property type="molecule type" value="Genomic_DNA"/>
</dbReference>
<dbReference type="CDD" id="cd22233">
    <property type="entry name" value="RHH_CopAso-like"/>
    <property type="match status" value="1"/>
</dbReference>
<evidence type="ECO:0000313" key="2">
    <source>
        <dbReference type="EMBL" id="GGE23629.1"/>
    </source>
</evidence>
<dbReference type="InterPro" id="IPR002145">
    <property type="entry name" value="CopG"/>
</dbReference>
<dbReference type="Pfam" id="PF01402">
    <property type="entry name" value="RHH_1"/>
    <property type="match status" value="1"/>
</dbReference>
<comment type="caution">
    <text evidence="2">The sequence shown here is derived from an EMBL/GenBank/DDBJ whole genome shotgun (WGS) entry which is preliminary data.</text>
</comment>
<reference evidence="2" key="2">
    <citation type="submission" date="2020-09" db="EMBL/GenBank/DDBJ databases">
        <authorList>
            <person name="Sun Q."/>
            <person name="Zhou Y."/>
        </authorList>
    </citation>
    <scope>NUCLEOTIDE SEQUENCE</scope>
    <source>
        <strain evidence="2">CGMCC 1.15367</strain>
    </source>
</reference>
<accession>A0A917A4V9</accession>